<dbReference type="InterPro" id="IPR002048">
    <property type="entry name" value="EF_hand_dom"/>
</dbReference>
<accession>A0A078AH62</accession>
<dbReference type="Proteomes" id="UP000039865">
    <property type="component" value="Unassembled WGS sequence"/>
</dbReference>
<dbReference type="SUPFAM" id="SSF47473">
    <property type="entry name" value="EF-hand"/>
    <property type="match status" value="1"/>
</dbReference>
<keyword evidence="2" id="KW-0106">Calcium</keyword>
<dbReference type="CDD" id="cd00051">
    <property type="entry name" value="EFh"/>
    <property type="match status" value="1"/>
</dbReference>
<proteinExistence type="predicted"/>
<protein>
    <submittedName>
        <fullName evidence="4">Ef hand family protein</fullName>
    </submittedName>
</protein>
<sequence length="525" mass="57767">MKKILLIAQNETKAQEGAALFTGLTVRQVYPGTKRFPRHFDAVVIYHNEPSETNLFKDEIEKYSDAPIKVFLGKTAHDQAEHYHARAFTHAEVADAVEHLTKEHSGLVELVTKVFTSFDKDGSGFIERDELKNVAKELGRPLDNAEVEECLKDLDLNSDGRISLDEFQKWWLSGRQGLSNLMRGLLAMKLKASKFFTDISSQLSEVVLDAANHPVEINTSSISISLNNVENAGTHLYTKFMVLSNELKEEYNKIRTIHNFSHDSRPFLANLTLAIKDGKAAEAQATLNEAIEMYGLNQFLQISVVAEGASNLSIGVSLPMIPTSIIPLPSEAVDAIQDSLKVNQNVEVSVRLSASPQSLLSEGAEPLLKQILSGLQLEVRVNLWRKISNVLIKVIEQGELDASILPIFGGLAPAFLLRLRGSLEIDVDEEMQNTLFSNPMVEPILMDGLTLIHALGGCTSDDAADYEEHLNSHVPPPLSAVIRVLNQHLGDEISFSVVSDRVGVAGRLNGEGLGPAIRHASKLFK</sequence>
<dbReference type="InterPro" id="IPR011992">
    <property type="entry name" value="EF-hand-dom_pair"/>
</dbReference>
<name>A0A078AH62_STYLE</name>
<dbReference type="PANTHER" id="PTHR23050">
    <property type="entry name" value="CALCIUM BINDING PROTEIN"/>
    <property type="match status" value="1"/>
</dbReference>
<dbReference type="InParanoid" id="A0A078AH62"/>
<dbReference type="GO" id="GO:0005509">
    <property type="term" value="F:calcium ion binding"/>
    <property type="evidence" value="ECO:0007669"/>
    <property type="project" value="InterPro"/>
</dbReference>
<evidence type="ECO:0000313" key="5">
    <source>
        <dbReference type="Proteomes" id="UP000039865"/>
    </source>
</evidence>
<dbReference type="AlphaFoldDB" id="A0A078AH62"/>
<evidence type="ECO:0000256" key="1">
    <source>
        <dbReference type="ARBA" id="ARBA00022737"/>
    </source>
</evidence>
<dbReference type="SMART" id="SM00054">
    <property type="entry name" value="EFh"/>
    <property type="match status" value="2"/>
</dbReference>
<dbReference type="InterPro" id="IPR018247">
    <property type="entry name" value="EF_Hand_1_Ca_BS"/>
</dbReference>
<evidence type="ECO:0000256" key="2">
    <source>
        <dbReference type="ARBA" id="ARBA00022837"/>
    </source>
</evidence>
<dbReference type="OrthoDB" id="37100at2759"/>
<feature type="domain" description="EF-hand" evidence="3">
    <location>
        <begin position="106"/>
        <end position="141"/>
    </location>
</feature>
<reference evidence="4 5" key="1">
    <citation type="submission" date="2014-06" db="EMBL/GenBank/DDBJ databases">
        <authorList>
            <person name="Swart Estienne"/>
        </authorList>
    </citation>
    <scope>NUCLEOTIDE SEQUENCE [LARGE SCALE GENOMIC DNA]</scope>
    <source>
        <strain evidence="4 5">130c</strain>
    </source>
</reference>
<keyword evidence="5" id="KW-1185">Reference proteome</keyword>
<feature type="domain" description="EF-hand" evidence="3">
    <location>
        <begin position="142"/>
        <end position="177"/>
    </location>
</feature>
<dbReference type="EMBL" id="CCKQ01010077">
    <property type="protein sequence ID" value="CDW81584.1"/>
    <property type="molecule type" value="Genomic_DNA"/>
</dbReference>
<dbReference type="InterPro" id="IPR050145">
    <property type="entry name" value="Centrin_CML-like"/>
</dbReference>
<dbReference type="PROSITE" id="PS00018">
    <property type="entry name" value="EF_HAND_1"/>
    <property type="match status" value="2"/>
</dbReference>
<keyword evidence="1" id="KW-0677">Repeat</keyword>
<gene>
    <name evidence="4" type="primary">Contig19562.g20738</name>
    <name evidence="4" type="ORF">STYLEM_10603</name>
</gene>
<dbReference type="PROSITE" id="PS50222">
    <property type="entry name" value="EF_HAND_2"/>
    <property type="match status" value="2"/>
</dbReference>
<dbReference type="Gene3D" id="1.10.238.10">
    <property type="entry name" value="EF-hand"/>
    <property type="match status" value="1"/>
</dbReference>
<evidence type="ECO:0000313" key="4">
    <source>
        <dbReference type="EMBL" id="CDW81584.1"/>
    </source>
</evidence>
<evidence type="ECO:0000259" key="3">
    <source>
        <dbReference type="PROSITE" id="PS50222"/>
    </source>
</evidence>
<organism evidence="4 5">
    <name type="scientific">Stylonychia lemnae</name>
    <name type="common">Ciliate</name>
    <dbReference type="NCBI Taxonomy" id="5949"/>
    <lineage>
        <taxon>Eukaryota</taxon>
        <taxon>Sar</taxon>
        <taxon>Alveolata</taxon>
        <taxon>Ciliophora</taxon>
        <taxon>Intramacronucleata</taxon>
        <taxon>Spirotrichea</taxon>
        <taxon>Stichotrichia</taxon>
        <taxon>Sporadotrichida</taxon>
        <taxon>Oxytrichidae</taxon>
        <taxon>Stylonychinae</taxon>
        <taxon>Stylonychia</taxon>
    </lineage>
</organism>
<dbReference type="Pfam" id="PF13499">
    <property type="entry name" value="EF-hand_7"/>
    <property type="match status" value="1"/>
</dbReference>